<gene>
    <name evidence="2" type="ORF">ATE80_22385</name>
</gene>
<evidence type="ECO:0000313" key="2">
    <source>
        <dbReference type="EMBL" id="KUH36676.1"/>
    </source>
</evidence>
<reference evidence="2 3" key="1">
    <citation type="submission" date="2015-11" db="EMBL/GenBank/DDBJ databases">
        <title>Genome-wide analysis reveals the secondary metabolome in Streptomyces kanasensis ZX01.</title>
        <authorList>
            <person name="Zhang G."/>
            <person name="Han L."/>
            <person name="Feng J."/>
            <person name="Zhang X."/>
        </authorList>
    </citation>
    <scope>NUCLEOTIDE SEQUENCE [LARGE SCALE GENOMIC DNA]</scope>
    <source>
        <strain evidence="2 3">ZX01</strain>
    </source>
</reference>
<dbReference type="STRING" id="936756.ATE80_22385"/>
<keyword evidence="3" id="KW-1185">Reference proteome</keyword>
<comment type="caution">
    <text evidence="2">The sequence shown here is derived from an EMBL/GenBank/DDBJ whole genome shotgun (WGS) entry which is preliminary data.</text>
</comment>
<dbReference type="InterPro" id="IPR007278">
    <property type="entry name" value="DUF397"/>
</dbReference>
<feature type="domain" description="DUF397" evidence="1">
    <location>
        <begin position="63"/>
        <end position="117"/>
    </location>
</feature>
<feature type="domain" description="DUF397" evidence="1">
    <location>
        <begin position="37"/>
        <end position="57"/>
    </location>
</feature>
<evidence type="ECO:0000259" key="1">
    <source>
        <dbReference type="Pfam" id="PF04149"/>
    </source>
</evidence>
<dbReference type="AlphaFoldDB" id="A0A100Y2U8"/>
<dbReference type="Proteomes" id="UP000054011">
    <property type="component" value="Unassembled WGS sequence"/>
</dbReference>
<dbReference type="EMBL" id="LNSV01000068">
    <property type="protein sequence ID" value="KUH36676.1"/>
    <property type="molecule type" value="Genomic_DNA"/>
</dbReference>
<dbReference type="RefSeq" id="WP_058944049.1">
    <property type="nucleotide sequence ID" value="NZ_LNSV01000068.1"/>
</dbReference>
<evidence type="ECO:0000313" key="3">
    <source>
        <dbReference type="Proteomes" id="UP000054011"/>
    </source>
</evidence>
<name>A0A100Y2U8_9ACTN</name>
<accession>A0A100Y2U8</accession>
<proteinExistence type="predicted"/>
<dbReference type="Pfam" id="PF04149">
    <property type="entry name" value="DUF397"/>
    <property type="match status" value="3"/>
</dbReference>
<protein>
    <recommendedName>
        <fullName evidence="1">DUF397 domain-containing protein</fullName>
    </recommendedName>
</protein>
<sequence>MASNRVDLSAAAWRKSSYSNGSGGNCVEVAEGFLGAATWRKSTYSNGDGGECVEVAEGFPGAAAWRTSSHSNTSGGECLEVADDVPGVVPVRDSKVPDGDVLVVSARAWVPFVRGLRGGAFRG</sequence>
<feature type="domain" description="DUF397" evidence="1">
    <location>
        <begin position="11"/>
        <end position="30"/>
    </location>
</feature>
<organism evidence="2 3">
    <name type="scientific">Streptomyces kanasensis</name>
    <dbReference type="NCBI Taxonomy" id="936756"/>
    <lineage>
        <taxon>Bacteria</taxon>
        <taxon>Bacillati</taxon>
        <taxon>Actinomycetota</taxon>
        <taxon>Actinomycetes</taxon>
        <taxon>Kitasatosporales</taxon>
        <taxon>Streptomycetaceae</taxon>
        <taxon>Streptomyces</taxon>
    </lineage>
</organism>
<dbReference type="OrthoDB" id="4570646at2"/>